<accession>A0A1Y1QHU1</accession>
<sequence>MANPPARIPTEIREIADAISGGKVKNAKMEWKDDGSMIFSADSPDGTARITMQKHEFAGIRREERIDISKPKDKTERLERVKILRQQGKTQTEISHYTMTSQKTVSNDIRELKEQGLLDE</sequence>
<evidence type="ECO:0000313" key="2">
    <source>
        <dbReference type="EMBL" id="OQX06074.1"/>
    </source>
</evidence>
<feature type="region of interest" description="Disordered" evidence="1">
    <location>
        <begin position="101"/>
        <end position="120"/>
    </location>
</feature>
<proteinExistence type="predicted"/>
<dbReference type="EMBL" id="MTEJ01000261">
    <property type="protein sequence ID" value="OQX06074.1"/>
    <property type="molecule type" value="Genomic_DNA"/>
</dbReference>
<gene>
    <name evidence="2" type="ORF">BWK73_31905</name>
</gene>
<organism evidence="2 3">
    <name type="scientific">Thiothrix lacustris</name>
    <dbReference type="NCBI Taxonomy" id="525917"/>
    <lineage>
        <taxon>Bacteria</taxon>
        <taxon>Pseudomonadati</taxon>
        <taxon>Pseudomonadota</taxon>
        <taxon>Gammaproteobacteria</taxon>
        <taxon>Thiotrichales</taxon>
        <taxon>Thiotrichaceae</taxon>
        <taxon>Thiothrix</taxon>
    </lineage>
</organism>
<evidence type="ECO:0000313" key="3">
    <source>
        <dbReference type="Proteomes" id="UP000192491"/>
    </source>
</evidence>
<reference evidence="2 3" key="1">
    <citation type="submission" date="2017-01" db="EMBL/GenBank/DDBJ databases">
        <title>Novel large sulfur bacteria in the metagenomes of groundwater-fed chemosynthetic microbial mats in the Lake Huron basin.</title>
        <authorList>
            <person name="Sharrar A.M."/>
            <person name="Flood B.E."/>
            <person name="Bailey J.V."/>
            <person name="Jones D.S."/>
            <person name="Biddanda B."/>
            <person name="Ruberg S.A."/>
            <person name="Marcus D.N."/>
            <person name="Dick G.J."/>
        </authorList>
    </citation>
    <scope>NUCLEOTIDE SEQUENCE [LARGE SCALE GENOMIC DNA]</scope>
    <source>
        <strain evidence="2">A8</strain>
    </source>
</reference>
<dbReference type="AlphaFoldDB" id="A0A1Y1QHU1"/>
<protein>
    <submittedName>
        <fullName evidence="2">Uncharacterized protein</fullName>
    </submittedName>
</protein>
<dbReference type="Gene3D" id="1.10.10.10">
    <property type="entry name" value="Winged helix-like DNA-binding domain superfamily/Winged helix DNA-binding domain"/>
    <property type="match status" value="1"/>
</dbReference>
<feature type="compositionally biased region" description="Basic and acidic residues" evidence="1">
    <location>
        <begin position="108"/>
        <end position="120"/>
    </location>
</feature>
<name>A0A1Y1QHU1_9GAMM</name>
<dbReference type="Proteomes" id="UP000192491">
    <property type="component" value="Unassembled WGS sequence"/>
</dbReference>
<evidence type="ECO:0000256" key="1">
    <source>
        <dbReference type="SAM" id="MobiDB-lite"/>
    </source>
</evidence>
<comment type="caution">
    <text evidence="2">The sequence shown here is derived from an EMBL/GenBank/DDBJ whole genome shotgun (WGS) entry which is preliminary data.</text>
</comment>
<dbReference type="InterPro" id="IPR036388">
    <property type="entry name" value="WH-like_DNA-bd_sf"/>
</dbReference>